<keyword evidence="1" id="KW-0677">Repeat</keyword>
<evidence type="ECO:0000256" key="4">
    <source>
        <dbReference type="PROSITE-ProRule" id="PRU00339"/>
    </source>
</evidence>
<evidence type="ECO:0000256" key="2">
    <source>
        <dbReference type="ARBA" id="ARBA00022803"/>
    </source>
</evidence>
<feature type="repeat" description="TPR" evidence="4">
    <location>
        <begin position="232"/>
        <end position="265"/>
    </location>
</feature>
<evidence type="ECO:0000256" key="3">
    <source>
        <dbReference type="PROSITE-ProRule" id="PRU00169"/>
    </source>
</evidence>
<organism evidence="6 7">
    <name type="scientific">Ferrigenium kumadai</name>
    <dbReference type="NCBI Taxonomy" id="1682490"/>
    <lineage>
        <taxon>Bacteria</taxon>
        <taxon>Pseudomonadati</taxon>
        <taxon>Pseudomonadota</taxon>
        <taxon>Betaproteobacteria</taxon>
        <taxon>Nitrosomonadales</taxon>
        <taxon>Gallionellaceae</taxon>
        <taxon>Ferrigenium</taxon>
    </lineage>
</organism>
<dbReference type="SMART" id="SM00028">
    <property type="entry name" value="TPR"/>
    <property type="match status" value="5"/>
</dbReference>
<dbReference type="PROSITE" id="PS50110">
    <property type="entry name" value="RESPONSE_REGULATORY"/>
    <property type="match status" value="1"/>
</dbReference>
<dbReference type="AlphaFoldDB" id="A0AAN1VYS9"/>
<keyword evidence="7" id="KW-1185">Reference proteome</keyword>
<dbReference type="SMART" id="SM00448">
    <property type="entry name" value="REC"/>
    <property type="match status" value="1"/>
</dbReference>
<dbReference type="KEGG" id="fku:FGKAn22_00680"/>
<dbReference type="Pfam" id="PF00072">
    <property type="entry name" value="Response_reg"/>
    <property type="match status" value="1"/>
</dbReference>
<feature type="domain" description="Response regulatory" evidence="5">
    <location>
        <begin position="9"/>
        <end position="128"/>
    </location>
</feature>
<evidence type="ECO:0000313" key="6">
    <source>
        <dbReference type="EMBL" id="BBI98375.1"/>
    </source>
</evidence>
<dbReference type="EMBL" id="AP019536">
    <property type="protein sequence ID" value="BBI98375.1"/>
    <property type="molecule type" value="Genomic_DNA"/>
</dbReference>
<dbReference type="Proteomes" id="UP001319121">
    <property type="component" value="Chromosome"/>
</dbReference>
<evidence type="ECO:0000259" key="5">
    <source>
        <dbReference type="PROSITE" id="PS50110"/>
    </source>
</evidence>
<dbReference type="InterPro" id="IPR011006">
    <property type="entry name" value="CheY-like_superfamily"/>
</dbReference>
<dbReference type="Gene3D" id="1.25.40.10">
    <property type="entry name" value="Tetratricopeptide repeat domain"/>
    <property type="match status" value="3"/>
</dbReference>
<keyword evidence="2 4" id="KW-0802">TPR repeat</keyword>
<keyword evidence="3" id="KW-0597">Phosphoprotein</keyword>
<dbReference type="GO" id="GO:0000160">
    <property type="term" value="P:phosphorelay signal transduction system"/>
    <property type="evidence" value="ECO:0007669"/>
    <property type="project" value="InterPro"/>
</dbReference>
<gene>
    <name evidence="6" type="ORF">FGKAn22_00680</name>
</gene>
<dbReference type="Gene3D" id="3.40.50.2300">
    <property type="match status" value="1"/>
</dbReference>
<proteinExistence type="predicted"/>
<dbReference type="PROSITE" id="PS50005">
    <property type="entry name" value="TPR"/>
    <property type="match status" value="1"/>
</dbReference>
<name>A0AAN1VYS9_9PROT</name>
<dbReference type="InterPro" id="IPR051685">
    <property type="entry name" value="Ycf3/AcsC/BcsC/TPR_MFPF"/>
</dbReference>
<dbReference type="SUPFAM" id="SSF52172">
    <property type="entry name" value="CheY-like"/>
    <property type="match status" value="1"/>
</dbReference>
<feature type="modified residue" description="4-aspartylphosphate" evidence="3">
    <location>
        <position position="59"/>
    </location>
</feature>
<reference evidence="6 7" key="1">
    <citation type="submission" date="2019-03" db="EMBL/GenBank/DDBJ databases">
        <title>Complete genome sequence of Ferrigenium kumadai strain An22, a microaerophilic iron-oxidizing bacterium isolated from a paddy field soil.</title>
        <authorList>
            <person name="Watanabe T."/>
            <person name="Asakawa S."/>
        </authorList>
    </citation>
    <scope>NUCLEOTIDE SEQUENCE [LARGE SCALE GENOMIC DNA]</scope>
    <source>
        <strain evidence="6 7">An22</strain>
    </source>
</reference>
<dbReference type="SUPFAM" id="SSF48452">
    <property type="entry name" value="TPR-like"/>
    <property type="match status" value="3"/>
</dbReference>
<accession>A0AAN1VYS9</accession>
<dbReference type="RefSeq" id="WP_212786022.1">
    <property type="nucleotide sequence ID" value="NZ_AP019536.1"/>
</dbReference>
<dbReference type="Pfam" id="PF14559">
    <property type="entry name" value="TPR_19"/>
    <property type="match status" value="1"/>
</dbReference>
<dbReference type="PANTHER" id="PTHR44943:SF4">
    <property type="entry name" value="TPR REPEAT-CONTAINING PROTEIN MJ0798"/>
    <property type="match status" value="1"/>
</dbReference>
<evidence type="ECO:0000256" key="1">
    <source>
        <dbReference type="ARBA" id="ARBA00022737"/>
    </source>
</evidence>
<dbReference type="Pfam" id="PF13174">
    <property type="entry name" value="TPR_6"/>
    <property type="match status" value="1"/>
</dbReference>
<dbReference type="InterPro" id="IPR001789">
    <property type="entry name" value="Sig_transdc_resp-reg_receiver"/>
</dbReference>
<dbReference type="PANTHER" id="PTHR44943">
    <property type="entry name" value="CELLULOSE SYNTHASE OPERON PROTEIN C"/>
    <property type="match status" value="1"/>
</dbReference>
<sequence>MAILLKQATALVIDDFQSMRSMLVGFLKAMEVASIDSAAHAKEALGLLATKKYDIVICDYSLGQGQNGQQILEEAKHKNYIGYSTIWVMVTAEKTMDMFMGAAETRPDDYLLKPITEAMLEARLNKLIEKKRSLEPVEKAVKSKDYQRAIALCDELLKKHTTGTQEIQRIKSDLLITTGDFSAAKAYFESILAVRSMPWAKTGLGKVHFLAKDFARAKEIFQEVLEENKMYLEAADWLSKTLDAMGDLEQAQNVLSKAMELSPNAVARQKNLADAAYKNGDLDLAQASYEKAIKIGQYSVYKSSSTYAGLAKVLTAKDDPEEALKVLDRTREEFKGDPEAALQTAVIEGMAYQKMGDPERAGEALAAAEELMRSQPAGVSAATTMDMANALFKLGKKDEACSLLENVVKNNHENAGIIKMVAAAFEDAGMGEEGGELIRKSSQEVVNINNQGVILANEGKFEEGIKLMRQALQNLPNNDLMLTNLCGMMIGLMSKKGKDDSLIFEARELLERVQKINPSNKKYSAYMSILNKLAPPA</sequence>
<dbReference type="InterPro" id="IPR011990">
    <property type="entry name" value="TPR-like_helical_dom_sf"/>
</dbReference>
<dbReference type="InterPro" id="IPR019734">
    <property type="entry name" value="TPR_rpt"/>
</dbReference>
<protein>
    <submittedName>
        <fullName evidence="6">Response regulator</fullName>
    </submittedName>
</protein>
<dbReference type="CDD" id="cd17589">
    <property type="entry name" value="REC_TPR"/>
    <property type="match status" value="1"/>
</dbReference>
<evidence type="ECO:0000313" key="7">
    <source>
        <dbReference type="Proteomes" id="UP001319121"/>
    </source>
</evidence>